<keyword evidence="2" id="KW-1185">Reference proteome</keyword>
<evidence type="ECO:0000313" key="2">
    <source>
        <dbReference type="Proteomes" id="UP000236527"/>
    </source>
</evidence>
<dbReference type="Proteomes" id="UP000236527">
    <property type="component" value="Unassembled WGS sequence"/>
</dbReference>
<protein>
    <submittedName>
        <fullName evidence="1">Uncharacterized protein</fullName>
    </submittedName>
</protein>
<evidence type="ECO:0000313" key="1">
    <source>
        <dbReference type="EMBL" id="GBE95705.1"/>
    </source>
</evidence>
<dbReference type="EMBL" id="BDGE01000120">
    <property type="protein sequence ID" value="GBE95705.1"/>
    <property type="molecule type" value="Genomic_DNA"/>
</dbReference>
<dbReference type="RefSeq" id="WP_103127018.1">
    <property type="nucleotide sequence ID" value="NZ_DF978460.1"/>
</dbReference>
<reference evidence="2" key="1">
    <citation type="journal article" date="2018" name="Genome Announc.">
        <title>Draft Genome Sequence of the Nitrogen-Fixing and Hormogonia-Inducing Cyanobacterium Nostoc cycadae Strain WK-1, Isolated from the Coralloid Roots of Cycas revoluta.</title>
        <authorList>
            <person name="Kanesaki Y."/>
            <person name="Hirose M."/>
            <person name="Hirose Y."/>
            <person name="Fujisawa T."/>
            <person name="Nakamura Y."/>
            <person name="Watanabe S."/>
            <person name="Matsunaga S."/>
            <person name="Uchida H."/>
            <person name="Murakami A."/>
        </authorList>
    </citation>
    <scope>NUCLEOTIDE SEQUENCE [LARGE SCALE GENOMIC DNA]</scope>
    <source>
        <strain evidence="2">WK-1</strain>
    </source>
</reference>
<organism evidence="1 2">
    <name type="scientific">Nostoc cycadae WK-1</name>
    <dbReference type="NCBI Taxonomy" id="1861711"/>
    <lineage>
        <taxon>Bacteria</taxon>
        <taxon>Bacillati</taxon>
        <taxon>Cyanobacteriota</taxon>
        <taxon>Cyanophyceae</taxon>
        <taxon>Nostocales</taxon>
        <taxon>Nostocaceae</taxon>
        <taxon>Nostoc</taxon>
    </lineage>
</organism>
<dbReference type="AlphaFoldDB" id="A0A2H6LR54"/>
<gene>
    <name evidence="1" type="ORF">NCWK1_5493</name>
</gene>
<sequence>MQNDTVHTNQEYDLYELEKLRKAIDLLIHLEQTEDELSLKLDDARTSVRRRIKGLAIDLGIHKEFINGI</sequence>
<comment type="caution">
    <text evidence="1">The sequence shown here is derived from an EMBL/GenBank/DDBJ whole genome shotgun (WGS) entry which is preliminary data.</text>
</comment>
<name>A0A2H6LR54_9NOSO</name>
<accession>A0A2H6LR54</accession>
<proteinExistence type="predicted"/>